<dbReference type="AlphaFoldDB" id="A0A3P8HQ50"/>
<gene>
    <name evidence="1" type="ORF">ECPE_LOCUS15608</name>
</gene>
<dbReference type="InterPro" id="IPR036915">
    <property type="entry name" value="Cyclin-like_sf"/>
</dbReference>
<dbReference type="SUPFAM" id="SSF47954">
    <property type="entry name" value="Cyclin-like"/>
    <property type="match status" value="1"/>
</dbReference>
<evidence type="ECO:0000313" key="2">
    <source>
        <dbReference type="Proteomes" id="UP000272942"/>
    </source>
</evidence>
<dbReference type="EMBL" id="UZAN01061162">
    <property type="protein sequence ID" value="VDP92880.1"/>
    <property type="molecule type" value="Genomic_DNA"/>
</dbReference>
<dbReference type="Proteomes" id="UP000272942">
    <property type="component" value="Unassembled WGS sequence"/>
</dbReference>
<organism evidence="1 2">
    <name type="scientific">Echinostoma caproni</name>
    <dbReference type="NCBI Taxonomy" id="27848"/>
    <lineage>
        <taxon>Eukaryota</taxon>
        <taxon>Metazoa</taxon>
        <taxon>Spiralia</taxon>
        <taxon>Lophotrochozoa</taxon>
        <taxon>Platyhelminthes</taxon>
        <taxon>Trematoda</taxon>
        <taxon>Digenea</taxon>
        <taxon>Plagiorchiida</taxon>
        <taxon>Echinostomata</taxon>
        <taxon>Echinostomatoidea</taxon>
        <taxon>Echinostomatidae</taxon>
        <taxon>Echinostoma</taxon>
    </lineage>
</organism>
<proteinExistence type="predicted"/>
<dbReference type="GO" id="GO:0051726">
    <property type="term" value="P:regulation of cell cycle"/>
    <property type="evidence" value="ECO:0007669"/>
    <property type="project" value="InterPro"/>
</dbReference>
<reference evidence="1 2" key="1">
    <citation type="submission" date="2018-11" db="EMBL/GenBank/DDBJ databases">
        <authorList>
            <consortium name="Pathogen Informatics"/>
        </authorList>
    </citation>
    <scope>NUCLEOTIDE SEQUENCE [LARGE SCALE GENOMIC DNA]</scope>
    <source>
        <strain evidence="1 2">Egypt</strain>
    </source>
</reference>
<evidence type="ECO:0000313" key="1">
    <source>
        <dbReference type="EMBL" id="VDP92880.1"/>
    </source>
</evidence>
<keyword evidence="2" id="KW-1185">Reference proteome</keyword>
<protein>
    <submittedName>
        <fullName evidence="1">Uncharacterized protein</fullName>
    </submittedName>
</protein>
<dbReference type="InterPro" id="IPR012388">
    <property type="entry name" value="CABLES1/2"/>
</dbReference>
<dbReference type="PANTHER" id="PTHR22896">
    <property type="entry name" value="CDK5 AND ABL1 ENZYME SUBSTRATE 1"/>
    <property type="match status" value="1"/>
</dbReference>
<name>A0A3P8HQ50_9TREM</name>
<accession>A0A3P8HQ50</accession>
<sequence>MVNKLNRRLCASAVLLISAKLNDVRRPELSNLVQELENIFKISRRDLLQTELDVALSLEFCLVPSEQEIIVHYIRIYKSLDLTPSYPISCLGHIPHSSSLPSVMAHGRST</sequence>
<dbReference type="PANTHER" id="PTHR22896:SF0">
    <property type="entry name" value="CYCLIN N-TERMINAL DOMAIN-CONTAINING PROTEIN"/>
    <property type="match status" value="1"/>
</dbReference>
<dbReference type="Gene3D" id="1.10.472.10">
    <property type="entry name" value="Cyclin-like"/>
    <property type="match status" value="1"/>
</dbReference>
<dbReference type="OrthoDB" id="5353095at2759"/>